<reference evidence="2 3" key="1">
    <citation type="journal article" date="2024" name="Commun. Biol.">
        <title>Comparative genomic analysis of thermophilic fungi reveals convergent evolutionary adaptations and gene losses.</title>
        <authorList>
            <person name="Steindorff A.S."/>
            <person name="Aguilar-Pontes M.V."/>
            <person name="Robinson A.J."/>
            <person name="Andreopoulos B."/>
            <person name="LaButti K."/>
            <person name="Kuo A."/>
            <person name="Mondo S."/>
            <person name="Riley R."/>
            <person name="Otillar R."/>
            <person name="Haridas S."/>
            <person name="Lipzen A."/>
            <person name="Grimwood J."/>
            <person name="Schmutz J."/>
            <person name="Clum A."/>
            <person name="Reid I.D."/>
            <person name="Moisan M.C."/>
            <person name="Butler G."/>
            <person name="Nguyen T.T.M."/>
            <person name="Dewar K."/>
            <person name="Conant G."/>
            <person name="Drula E."/>
            <person name="Henrissat B."/>
            <person name="Hansel C."/>
            <person name="Singer S."/>
            <person name="Hutchinson M.I."/>
            <person name="de Vries R.P."/>
            <person name="Natvig D.O."/>
            <person name="Powell A.J."/>
            <person name="Tsang A."/>
            <person name="Grigoriev I.V."/>
        </authorList>
    </citation>
    <scope>NUCLEOTIDE SEQUENCE [LARGE SCALE GENOMIC DNA]</scope>
    <source>
        <strain evidence="2 3">CBS 494.80</strain>
    </source>
</reference>
<organism evidence="2 3">
    <name type="scientific">Oculimacula yallundae</name>
    <dbReference type="NCBI Taxonomy" id="86028"/>
    <lineage>
        <taxon>Eukaryota</taxon>
        <taxon>Fungi</taxon>
        <taxon>Dikarya</taxon>
        <taxon>Ascomycota</taxon>
        <taxon>Pezizomycotina</taxon>
        <taxon>Leotiomycetes</taxon>
        <taxon>Helotiales</taxon>
        <taxon>Ploettnerulaceae</taxon>
        <taxon>Oculimacula</taxon>
    </lineage>
</organism>
<evidence type="ECO:0000313" key="2">
    <source>
        <dbReference type="EMBL" id="KAL2073862.1"/>
    </source>
</evidence>
<name>A0ABR4CWA0_9HELO</name>
<comment type="caution">
    <text evidence="2">The sequence shown here is derived from an EMBL/GenBank/DDBJ whole genome shotgun (WGS) entry which is preliminary data.</text>
</comment>
<dbReference type="PANTHER" id="PTHR48079:SF6">
    <property type="entry name" value="NAD(P)-BINDING DOMAIN-CONTAINING PROTEIN-RELATED"/>
    <property type="match status" value="1"/>
</dbReference>
<dbReference type="Proteomes" id="UP001595075">
    <property type="component" value="Unassembled WGS sequence"/>
</dbReference>
<evidence type="ECO:0000259" key="1">
    <source>
        <dbReference type="Pfam" id="PF01370"/>
    </source>
</evidence>
<keyword evidence="3" id="KW-1185">Reference proteome</keyword>
<dbReference type="InterPro" id="IPR051783">
    <property type="entry name" value="NAD(P)-dependent_oxidoreduct"/>
</dbReference>
<dbReference type="PANTHER" id="PTHR48079">
    <property type="entry name" value="PROTEIN YEEZ"/>
    <property type="match status" value="1"/>
</dbReference>
<evidence type="ECO:0000313" key="3">
    <source>
        <dbReference type="Proteomes" id="UP001595075"/>
    </source>
</evidence>
<dbReference type="Gene3D" id="3.40.50.720">
    <property type="entry name" value="NAD(P)-binding Rossmann-like Domain"/>
    <property type="match status" value="1"/>
</dbReference>
<dbReference type="EMBL" id="JAZHXI010000003">
    <property type="protein sequence ID" value="KAL2073862.1"/>
    <property type="molecule type" value="Genomic_DNA"/>
</dbReference>
<dbReference type="InterPro" id="IPR036291">
    <property type="entry name" value="NAD(P)-bd_dom_sf"/>
</dbReference>
<gene>
    <name evidence="2" type="ORF">VTL71DRAFT_11188</name>
</gene>
<sequence length="348" mass="38146">MPPKIFATGTTGYVGGDILHVLLETFPWWEQHITCLARSRSRGAALSAAYPKLKVVYGDLEDAGLIEEESSKADIVLHFASSDHVGAASAIKRGLERGNGGYWIHTSGTDILLNPKVLGGGRDDGKELKVYNDWDNVAELLKFPDVHSHRPCDKVVLSTSSEKIKTAIICPPTIWGKGRGSGSTRSHQIYEVARLTLEKGTRLQLLPADHPKTFWPNIHIQNLSNLYLAVIESALAEMQAKTGKATWNSEGYYFAENGFHHWQDVADWVFDEAVKQGYLENQSGNQEGVEMDVMLSAAGPALLNVSSTCKSYRAEKLFGWKPAQGDLKDEIAAIVKSEAERAGLLKGA</sequence>
<proteinExistence type="predicted"/>
<feature type="domain" description="NAD-dependent epimerase/dehydratase" evidence="1">
    <location>
        <begin position="7"/>
        <end position="89"/>
    </location>
</feature>
<dbReference type="InterPro" id="IPR001509">
    <property type="entry name" value="Epimerase_deHydtase"/>
</dbReference>
<dbReference type="SUPFAM" id="SSF51735">
    <property type="entry name" value="NAD(P)-binding Rossmann-fold domains"/>
    <property type="match status" value="1"/>
</dbReference>
<protein>
    <recommendedName>
        <fullName evidence="1">NAD-dependent epimerase/dehydratase domain-containing protein</fullName>
    </recommendedName>
</protein>
<dbReference type="Pfam" id="PF01370">
    <property type="entry name" value="Epimerase"/>
    <property type="match status" value="1"/>
</dbReference>
<accession>A0ABR4CWA0</accession>